<feature type="domain" description="Carrier" evidence="1">
    <location>
        <begin position="2"/>
        <end position="76"/>
    </location>
</feature>
<sequence>MNEEQQIVAGIMCEQMEPPIAVEQLNREATLADLGLNSLKFMLVIIEIEHRLEKSIFKVELMPELKTVGDVLDLVA</sequence>
<dbReference type="PROSITE" id="PS50075">
    <property type="entry name" value="CARRIER"/>
    <property type="match status" value="1"/>
</dbReference>
<dbReference type="RefSeq" id="WP_353873486.1">
    <property type="nucleotide sequence ID" value="NZ_JBEVCJ010000002.1"/>
</dbReference>
<evidence type="ECO:0000313" key="3">
    <source>
        <dbReference type="Proteomes" id="UP001548189"/>
    </source>
</evidence>
<evidence type="ECO:0000313" key="2">
    <source>
        <dbReference type="EMBL" id="MET1253938.1"/>
    </source>
</evidence>
<comment type="caution">
    <text evidence="2">The sequence shown here is derived from an EMBL/GenBank/DDBJ whole genome shotgun (WGS) entry which is preliminary data.</text>
</comment>
<dbReference type="InterPro" id="IPR009081">
    <property type="entry name" value="PP-bd_ACP"/>
</dbReference>
<evidence type="ECO:0000259" key="1">
    <source>
        <dbReference type="PROSITE" id="PS50075"/>
    </source>
</evidence>
<name>A0ABV2BPS2_9GAMM</name>
<protein>
    <submittedName>
        <fullName evidence="2">Acyl carrier protein</fullName>
    </submittedName>
</protein>
<keyword evidence="3" id="KW-1185">Reference proteome</keyword>
<dbReference type="Gene3D" id="1.10.1200.10">
    <property type="entry name" value="ACP-like"/>
    <property type="match status" value="1"/>
</dbReference>
<dbReference type="Pfam" id="PF00550">
    <property type="entry name" value="PP-binding"/>
    <property type="match status" value="1"/>
</dbReference>
<dbReference type="Proteomes" id="UP001548189">
    <property type="component" value="Unassembled WGS sequence"/>
</dbReference>
<dbReference type="EMBL" id="JBEVCJ010000002">
    <property type="protein sequence ID" value="MET1253938.1"/>
    <property type="molecule type" value="Genomic_DNA"/>
</dbReference>
<reference evidence="2 3" key="1">
    <citation type="submission" date="2024-06" db="EMBL/GenBank/DDBJ databases">
        <authorList>
            <person name="Li F."/>
        </authorList>
    </citation>
    <scope>NUCLEOTIDE SEQUENCE [LARGE SCALE GENOMIC DNA]</scope>
    <source>
        <strain evidence="2 3">GXAS 311</strain>
    </source>
</reference>
<accession>A0ABV2BPS2</accession>
<dbReference type="InterPro" id="IPR036736">
    <property type="entry name" value="ACP-like_sf"/>
</dbReference>
<proteinExistence type="predicted"/>
<gene>
    <name evidence="2" type="ORF">ABVT43_02250</name>
</gene>
<organism evidence="2 3">
    <name type="scientific">Aliikangiella maris</name>
    <dbReference type="NCBI Taxonomy" id="3162458"/>
    <lineage>
        <taxon>Bacteria</taxon>
        <taxon>Pseudomonadati</taxon>
        <taxon>Pseudomonadota</taxon>
        <taxon>Gammaproteobacteria</taxon>
        <taxon>Oceanospirillales</taxon>
        <taxon>Pleioneaceae</taxon>
        <taxon>Aliikangiella</taxon>
    </lineage>
</organism>
<dbReference type="SUPFAM" id="SSF47336">
    <property type="entry name" value="ACP-like"/>
    <property type="match status" value="1"/>
</dbReference>